<protein>
    <submittedName>
        <fullName evidence="8">MFS transporter</fullName>
    </submittedName>
</protein>
<feature type="transmembrane region" description="Helical" evidence="7">
    <location>
        <begin position="343"/>
        <end position="363"/>
    </location>
</feature>
<keyword evidence="4 7" id="KW-0812">Transmembrane</keyword>
<evidence type="ECO:0000256" key="2">
    <source>
        <dbReference type="ARBA" id="ARBA00022448"/>
    </source>
</evidence>
<feature type="transmembrane region" description="Helical" evidence="7">
    <location>
        <begin position="17"/>
        <end position="34"/>
    </location>
</feature>
<dbReference type="InterPro" id="IPR011701">
    <property type="entry name" value="MFS"/>
</dbReference>
<accession>A0AAU7PTS3</accession>
<feature type="transmembrane region" description="Helical" evidence="7">
    <location>
        <begin position="303"/>
        <end position="322"/>
    </location>
</feature>
<evidence type="ECO:0000313" key="8">
    <source>
        <dbReference type="EMBL" id="XBS55668.1"/>
    </source>
</evidence>
<evidence type="ECO:0000256" key="7">
    <source>
        <dbReference type="SAM" id="Phobius"/>
    </source>
</evidence>
<feature type="transmembrane region" description="Helical" evidence="7">
    <location>
        <begin position="106"/>
        <end position="127"/>
    </location>
</feature>
<dbReference type="CDD" id="cd17490">
    <property type="entry name" value="MFS_YxlH_like"/>
    <property type="match status" value="1"/>
</dbReference>
<keyword evidence="3" id="KW-1003">Cell membrane</keyword>
<comment type="subcellular location">
    <subcellularLocation>
        <location evidence="1">Cell membrane</location>
        <topology evidence="1">Multi-pass membrane protein</topology>
    </subcellularLocation>
</comment>
<dbReference type="AlphaFoldDB" id="A0AAU7PTS3"/>
<feature type="transmembrane region" description="Helical" evidence="7">
    <location>
        <begin position="40"/>
        <end position="60"/>
    </location>
</feature>
<dbReference type="Gene3D" id="1.20.1250.20">
    <property type="entry name" value="MFS general substrate transporter like domains"/>
    <property type="match status" value="1"/>
</dbReference>
<keyword evidence="5 7" id="KW-1133">Transmembrane helix</keyword>
<feature type="transmembrane region" description="Helical" evidence="7">
    <location>
        <begin position="369"/>
        <end position="387"/>
    </location>
</feature>
<evidence type="ECO:0000256" key="6">
    <source>
        <dbReference type="ARBA" id="ARBA00023136"/>
    </source>
</evidence>
<dbReference type="InterPro" id="IPR036259">
    <property type="entry name" value="MFS_trans_sf"/>
</dbReference>
<evidence type="ECO:0000256" key="3">
    <source>
        <dbReference type="ARBA" id="ARBA00022475"/>
    </source>
</evidence>
<name>A0AAU7PTS3_9FIRM</name>
<keyword evidence="6 7" id="KW-0472">Membrane</keyword>
<keyword evidence="2" id="KW-0813">Transport</keyword>
<gene>
    <name evidence="8" type="ORF">ABFV83_07760</name>
</gene>
<dbReference type="Pfam" id="PF07690">
    <property type="entry name" value="MFS_1"/>
    <property type="match status" value="1"/>
</dbReference>
<feature type="transmembrane region" description="Helical" evidence="7">
    <location>
        <begin position="139"/>
        <end position="161"/>
    </location>
</feature>
<dbReference type="EMBL" id="CP157940">
    <property type="protein sequence ID" value="XBS55668.1"/>
    <property type="molecule type" value="Genomic_DNA"/>
</dbReference>
<evidence type="ECO:0000256" key="5">
    <source>
        <dbReference type="ARBA" id="ARBA00022989"/>
    </source>
</evidence>
<feature type="transmembrane region" description="Helical" evidence="7">
    <location>
        <begin position="209"/>
        <end position="227"/>
    </location>
</feature>
<dbReference type="SUPFAM" id="SSF103473">
    <property type="entry name" value="MFS general substrate transporter"/>
    <property type="match status" value="1"/>
</dbReference>
<reference evidence="8" key="1">
    <citation type="submission" date="2024-06" db="EMBL/GenBank/DDBJ databases">
        <title>Lacrimispora cavernae sp. nov., a novel anaerobe isolated from bat guano pile inside a cave.</title>
        <authorList>
            <person name="Miller S.L."/>
            <person name="Lu N."/>
            <person name="King J."/>
            <person name="Sankaranarayanan K."/>
            <person name="Lawson P.A."/>
        </authorList>
    </citation>
    <scope>NUCLEOTIDE SEQUENCE</scope>
    <source>
        <strain evidence="8">BS-2</strain>
    </source>
</reference>
<feature type="transmembrane region" description="Helical" evidence="7">
    <location>
        <begin position="81"/>
        <end position="100"/>
    </location>
</feature>
<dbReference type="GO" id="GO:0005886">
    <property type="term" value="C:plasma membrane"/>
    <property type="evidence" value="ECO:0007669"/>
    <property type="project" value="UniProtKB-SubCell"/>
</dbReference>
<evidence type="ECO:0000256" key="4">
    <source>
        <dbReference type="ARBA" id="ARBA00022692"/>
    </source>
</evidence>
<organism evidence="8">
    <name type="scientific">Lacrimispora sp. BS-2</name>
    <dbReference type="NCBI Taxonomy" id="3151850"/>
    <lineage>
        <taxon>Bacteria</taxon>
        <taxon>Bacillati</taxon>
        <taxon>Bacillota</taxon>
        <taxon>Clostridia</taxon>
        <taxon>Lachnospirales</taxon>
        <taxon>Lachnospiraceae</taxon>
        <taxon>Lacrimispora</taxon>
    </lineage>
</organism>
<dbReference type="InterPro" id="IPR050171">
    <property type="entry name" value="MFS_Transporters"/>
</dbReference>
<sequence>MKEQTFNQLTFTRHQEIRYLAMVSLFWFAQYVYIPYQTTFLTASGASSAFTGMVVGAYGISQLLLRFPIGLCADSVGRHKYFIMAGAIASGTASVFRVFWCNGAGFLIANFFSGLASAMWISFMVFYTNHFSARDQQAATSRIVLFNNFGMLLGFLCSTITYQRIGMAGICLLSVCAGLLAFLLSAGIKERDVKPGIHKTRELLSVCKIRHLWMFSVIALIQQGIQLTTAMSFTNQILKTLGATDGIVGISSVIYMISSVGFAAFAASGTCSRKGPRFWIPLVFAVVALYCILVPAAGSVPVILLLQILPGMSTGILFSFATSEAMQKIPACSKSTAMGLYQAVYAVGMTTFPVFTGALALRAGILNGYLLLSGIACLGGIGAVVYYKREAAGQEAGS</sequence>
<dbReference type="GO" id="GO:0022857">
    <property type="term" value="F:transmembrane transporter activity"/>
    <property type="evidence" value="ECO:0007669"/>
    <property type="project" value="InterPro"/>
</dbReference>
<dbReference type="PANTHER" id="PTHR23517:SF13">
    <property type="entry name" value="MAJOR FACILITATOR SUPERFAMILY MFS_1"/>
    <property type="match status" value="1"/>
</dbReference>
<dbReference type="PANTHER" id="PTHR23517">
    <property type="entry name" value="RESISTANCE PROTEIN MDTM, PUTATIVE-RELATED-RELATED"/>
    <property type="match status" value="1"/>
</dbReference>
<dbReference type="RefSeq" id="WP_349948322.1">
    <property type="nucleotide sequence ID" value="NZ_CP157940.1"/>
</dbReference>
<feature type="transmembrane region" description="Helical" evidence="7">
    <location>
        <begin position="247"/>
        <end position="266"/>
    </location>
</feature>
<evidence type="ECO:0000256" key="1">
    <source>
        <dbReference type="ARBA" id="ARBA00004651"/>
    </source>
</evidence>
<feature type="transmembrane region" description="Helical" evidence="7">
    <location>
        <begin position="278"/>
        <end position="297"/>
    </location>
</feature>
<proteinExistence type="predicted"/>
<feature type="transmembrane region" description="Helical" evidence="7">
    <location>
        <begin position="167"/>
        <end position="188"/>
    </location>
</feature>